<evidence type="ECO:0000313" key="1">
    <source>
        <dbReference type="EMBL" id="CAH2217691.1"/>
    </source>
</evidence>
<name>A0A8S4QS18_9NEOP</name>
<accession>A0A8S4QS18</accession>
<dbReference type="OrthoDB" id="7478999at2759"/>
<dbReference type="AlphaFoldDB" id="A0A8S4QS18"/>
<sequence length="80" mass="9109">MKALLYSYLLCMSAGYDMDRRDLRHFFKELSKRVIESTGDPRAASYLGQRISFAIQKGKAASILGTVPRCGGFEEDLFFY</sequence>
<proteinExistence type="predicted"/>
<evidence type="ECO:0000313" key="2">
    <source>
        <dbReference type="Proteomes" id="UP000838756"/>
    </source>
</evidence>
<dbReference type="Proteomes" id="UP000838756">
    <property type="component" value="Unassembled WGS sequence"/>
</dbReference>
<keyword evidence="2" id="KW-1185">Reference proteome</keyword>
<dbReference type="EMBL" id="CAKXAJ010018399">
    <property type="protein sequence ID" value="CAH2217691.1"/>
    <property type="molecule type" value="Genomic_DNA"/>
</dbReference>
<gene>
    <name evidence="1" type="primary">jg26589</name>
    <name evidence="1" type="ORF">PAEG_LOCUS5574</name>
</gene>
<protein>
    <submittedName>
        <fullName evidence="1">Jg26589 protein</fullName>
    </submittedName>
</protein>
<organism evidence="1 2">
    <name type="scientific">Pararge aegeria aegeria</name>
    <dbReference type="NCBI Taxonomy" id="348720"/>
    <lineage>
        <taxon>Eukaryota</taxon>
        <taxon>Metazoa</taxon>
        <taxon>Ecdysozoa</taxon>
        <taxon>Arthropoda</taxon>
        <taxon>Hexapoda</taxon>
        <taxon>Insecta</taxon>
        <taxon>Pterygota</taxon>
        <taxon>Neoptera</taxon>
        <taxon>Endopterygota</taxon>
        <taxon>Lepidoptera</taxon>
        <taxon>Glossata</taxon>
        <taxon>Ditrysia</taxon>
        <taxon>Papilionoidea</taxon>
        <taxon>Nymphalidae</taxon>
        <taxon>Satyrinae</taxon>
        <taxon>Satyrini</taxon>
        <taxon>Parargina</taxon>
        <taxon>Pararge</taxon>
    </lineage>
</organism>
<reference evidence="1" key="1">
    <citation type="submission" date="2022-03" db="EMBL/GenBank/DDBJ databases">
        <authorList>
            <person name="Lindestad O."/>
        </authorList>
    </citation>
    <scope>NUCLEOTIDE SEQUENCE</scope>
</reference>
<comment type="caution">
    <text evidence="1">The sequence shown here is derived from an EMBL/GenBank/DDBJ whole genome shotgun (WGS) entry which is preliminary data.</text>
</comment>